<feature type="domain" description="Superoxide dismutase copper/zinc binding" evidence="3">
    <location>
        <begin position="80"/>
        <end position="187"/>
    </location>
</feature>
<comment type="caution">
    <text evidence="4">The sequence shown here is derived from an EMBL/GenBank/DDBJ whole genome shotgun (WGS) entry which is preliminary data.</text>
</comment>
<feature type="signal peptide" evidence="2">
    <location>
        <begin position="1"/>
        <end position="31"/>
    </location>
</feature>
<dbReference type="GO" id="GO:0006801">
    <property type="term" value="P:superoxide metabolic process"/>
    <property type="evidence" value="ECO:0007669"/>
    <property type="project" value="InterPro"/>
</dbReference>
<comment type="similarity">
    <text evidence="1">Belongs to the Cu-Zn superoxide dismutase family.</text>
</comment>
<proteinExistence type="inferred from homology"/>
<keyword evidence="5" id="KW-1185">Reference proteome</keyword>
<accession>A0A7Y9I5K3</accession>
<keyword evidence="2" id="KW-0732">Signal</keyword>
<feature type="chain" id="PRO_5031120293" evidence="2">
    <location>
        <begin position="32"/>
        <end position="192"/>
    </location>
</feature>
<dbReference type="GO" id="GO:0046872">
    <property type="term" value="F:metal ion binding"/>
    <property type="evidence" value="ECO:0007669"/>
    <property type="project" value="InterPro"/>
</dbReference>
<evidence type="ECO:0000259" key="3">
    <source>
        <dbReference type="Pfam" id="PF00080"/>
    </source>
</evidence>
<dbReference type="SUPFAM" id="SSF49329">
    <property type="entry name" value="Cu,Zn superoxide dismutase-like"/>
    <property type="match status" value="1"/>
</dbReference>
<protein>
    <submittedName>
        <fullName evidence="4">Cu/Zn superoxide dismutase</fullName>
    </submittedName>
</protein>
<gene>
    <name evidence="4" type="ORF">BKA15_002042</name>
</gene>
<evidence type="ECO:0000313" key="5">
    <source>
        <dbReference type="Proteomes" id="UP000569914"/>
    </source>
</evidence>
<dbReference type="RefSeq" id="WP_179750376.1">
    <property type="nucleotide sequence ID" value="NZ_JACCBU010000001.1"/>
</dbReference>
<dbReference type="Gene3D" id="2.60.40.200">
    <property type="entry name" value="Superoxide dismutase, copper/zinc binding domain"/>
    <property type="match status" value="1"/>
</dbReference>
<dbReference type="InterPro" id="IPR036423">
    <property type="entry name" value="SOD-like_Cu/Zn_dom_sf"/>
</dbReference>
<dbReference type="AlphaFoldDB" id="A0A7Y9I5K3"/>
<organism evidence="4 5">
    <name type="scientific">Microlunatus parietis</name>
    <dbReference type="NCBI Taxonomy" id="682979"/>
    <lineage>
        <taxon>Bacteria</taxon>
        <taxon>Bacillati</taxon>
        <taxon>Actinomycetota</taxon>
        <taxon>Actinomycetes</taxon>
        <taxon>Propionibacteriales</taxon>
        <taxon>Propionibacteriaceae</taxon>
        <taxon>Microlunatus</taxon>
    </lineage>
</organism>
<name>A0A7Y9I5K3_9ACTN</name>
<sequence>MPSSPVRRSMIIAAATLGALLPGLILSPAYADDGGPAAGLLDGTITVDAGPLSDLRPEADPTDGAAARLLVVRGVVATVAKLEVSGLDPAAAGHSYGVHVHTGPCVAGDGEAAGPHYNHDKTTSREPARISATTEVWLDITVDRHGRGHATTVVPFALPTAGDGIGSVVVHEHPTDHAGMAGGRLACLPLVP</sequence>
<dbReference type="Proteomes" id="UP000569914">
    <property type="component" value="Unassembled WGS sequence"/>
</dbReference>
<evidence type="ECO:0000313" key="4">
    <source>
        <dbReference type="EMBL" id="NYE70713.1"/>
    </source>
</evidence>
<evidence type="ECO:0000256" key="1">
    <source>
        <dbReference type="ARBA" id="ARBA00010457"/>
    </source>
</evidence>
<dbReference type="Pfam" id="PF00080">
    <property type="entry name" value="Sod_Cu"/>
    <property type="match status" value="1"/>
</dbReference>
<dbReference type="InterPro" id="IPR001424">
    <property type="entry name" value="SOD_Cu_Zn_dom"/>
</dbReference>
<dbReference type="EMBL" id="JACCBU010000001">
    <property type="protein sequence ID" value="NYE70713.1"/>
    <property type="molecule type" value="Genomic_DNA"/>
</dbReference>
<reference evidence="4 5" key="1">
    <citation type="submission" date="2020-07" db="EMBL/GenBank/DDBJ databases">
        <title>Sequencing the genomes of 1000 actinobacteria strains.</title>
        <authorList>
            <person name="Klenk H.-P."/>
        </authorList>
    </citation>
    <scope>NUCLEOTIDE SEQUENCE [LARGE SCALE GENOMIC DNA]</scope>
    <source>
        <strain evidence="4 5">DSM 22083</strain>
    </source>
</reference>
<evidence type="ECO:0000256" key="2">
    <source>
        <dbReference type="SAM" id="SignalP"/>
    </source>
</evidence>